<dbReference type="Pfam" id="PF06123">
    <property type="entry name" value="CreD"/>
    <property type="match status" value="1"/>
</dbReference>
<feature type="transmembrane region" description="Helical" evidence="2">
    <location>
        <begin position="434"/>
        <end position="454"/>
    </location>
</feature>
<keyword evidence="2" id="KW-1133">Transmembrane helix</keyword>
<feature type="transmembrane region" description="Helical" evidence="2">
    <location>
        <begin position="356"/>
        <end position="376"/>
    </location>
</feature>
<comment type="caution">
    <text evidence="3">The sequence shown here is derived from an EMBL/GenBank/DDBJ whole genome shotgun (WGS) entry which is preliminary data.</text>
</comment>
<protein>
    <submittedName>
        <fullName evidence="3">Cell envelope integrity protein CreD</fullName>
    </submittedName>
</protein>
<evidence type="ECO:0000256" key="2">
    <source>
        <dbReference type="SAM" id="Phobius"/>
    </source>
</evidence>
<name>A0A552V7J2_9FLAO</name>
<keyword evidence="2" id="KW-0812">Transmembrane</keyword>
<reference evidence="3 4" key="1">
    <citation type="submission" date="2019-07" db="EMBL/GenBank/DDBJ databases">
        <title>Flavobacterium sp. nov., isolated from glacier ice.</title>
        <authorList>
            <person name="Liu Q."/>
            <person name="Xin Y.-H."/>
        </authorList>
    </citation>
    <scope>NUCLEOTIDE SEQUENCE [LARGE SCALE GENOMIC DNA]</scope>
    <source>
        <strain evidence="3 4">ZT4R6</strain>
    </source>
</reference>
<feature type="region of interest" description="Disordered" evidence="1">
    <location>
        <begin position="1"/>
        <end position="21"/>
    </location>
</feature>
<dbReference type="GO" id="GO:0005886">
    <property type="term" value="C:plasma membrane"/>
    <property type="evidence" value="ECO:0007669"/>
    <property type="project" value="TreeGrafter"/>
</dbReference>
<evidence type="ECO:0000256" key="1">
    <source>
        <dbReference type="SAM" id="MobiDB-lite"/>
    </source>
</evidence>
<dbReference type="PANTHER" id="PTHR30092:SF0">
    <property type="entry name" value="INNER MEMBRANE PROTEIN CRED"/>
    <property type="match status" value="1"/>
</dbReference>
<keyword evidence="2" id="KW-0472">Membrane</keyword>
<dbReference type="PANTHER" id="PTHR30092">
    <property type="entry name" value="INNER MEMBRANE PROTEIN CRED"/>
    <property type="match status" value="1"/>
</dbReference>
<accession>A0A552V7J2</accession>
<proteinExistence type="predicted"/>
<dbReference type="AlphaFoldDB" id="A0A552V7J2"/>
<sequence>MEINQNPTPDQPKFQYPAPPPPPGILQSSTAKIIMVGLLTLVLLIPLEFVKSLIFERAQRQESVVNEINQKWGKSVYFYGPVIKVPYVSYTDNELVDANTKQVTHQHYTTTEYAYFFPNELNITANVPTEQKNRNNYESVVYTADMGFKGNYTAPDFSSRNIPAEQIKWENASIVVKTNNIRSIKGAVNISLGGKQYTFEPAAATNDRDTVAALETNTINLRDAFAGGPVNFDFKIQYKGSEALKIVPIGKNTTAKMASNWASPSFEGNFIPDEKKVTANGFDAQWKISHLNRPFSQQHFGAIPNLADYSFDVKFLIPIDQYQQNERASKYGFLIIGLTFLIFFLIQSVSKISIHIFQYTMIGLALIMFYTLLIAITEHSSFTLAYIVAGVSVVIMIALYSISILKNIKFPVFIATALSALYAFIYVIIQLENYALLVGSIGLFLILGAVMYASRKIDWSNANA</sequence>
<feature type="transmembrane region" description="Helical" evidence="2">
    <location>
        <begin position="331"/>
        <end position="350"/>
    </location>
</feature>
<dbReference type="Proteomes" id="UP000320643">
    <property type="component" value="Unassembled WGS sequence"/>
</dbReference>
<dbReference type="RefSeq" id="WP_143371940.1">
    <property type="nucleotide sequence ID" value="NZ_VJVZ01000002.1"/>
</dbReference>
<feature type="transmembrane region" description="Helical" evidence="2">
    <location>
        <begin position="408"/>
        <end position="429"/>
    </location>
</feature>
<feature type="transmembrane region" description="Helical" evidence="2">
    <location>
        <begin position="30"/>
        <end position="50"/>
    </location>
</feature>
<feature type="transmembrane region" description="Helical" evidence="2">
    <location>
        <begin position="383"/>
        <end position="402"/>
    </location>
</feature>
<keyword evidence="4" id="KW-1185">Reference proteome</keyword>
<evidence type="ECO:0000313" key="4">
    <source>
        <dbReference type="Proteomes" id="UP000320643"/>
    </source>
</evidence>
<dbReference type="NCBIfam" id="NF008712">
    <property type="entry name" value="PRK11715.1-1"/>
    <property type="match status" value="1"/>
</dbReference>
<evidence type="ECO:0000313" key="3">
    <source>
        <dbReference type="EMBL" id="TRW26437.1"/>
    </source>
</evidence>
<organism evidence="3 4">
    <name type="scientific">Flavobacterium zepuense</name>
    <dbReference type="NCBI Taxonomy" id="2593302"/>
    <lineage>
        <taxon>Bacteria</taxon>
        <taxon>Pseudomonadati</taxon>
        <taxon>Bacteroidota</taxon>
        <taxon>Flavobacteriia</taxon>
        <taxon>Flavobacteriales</taxon>
        <taxon>Flavobacteriaceae</taxon>
        <taxon>Flavobacterium</taxon>
    </lineage>
</organism>
<dbReference type="EMBL" id="VJVZ01000002">
    <property type="protein sequence ID" value="TRW26437.1"/>
    <property type="molecule type" value="Genomic_DNA"/>
</dbReference>
<dbReference type="OrthoDB" id="9791851at2"/>
<dbReference type="InterPro" id="IPR010364">
    <property type="entry name" value="Uncharacterised_IM_CreD"/>
</dbReference>
<dbReference type="PIRSF" id="PIRSF004548">
    <property type="entry name" value="CreD"/>
    <property type="match status" value="1"/>
</dbReference>
<gene>
    <name evidence="3" type="primary">creD</name>
    <name evidence="3" type="ORF">FMM05_03390</name>
</gene>